<gene>
    <name evidence="1" type="ORF">SAMN04488053_101173</name>
</gene>
<dbReference type="EMBL" id="FNIL01000001">
    <property type="protein sequence ID" value="SDN22669.1"/>
    <property type="molecule type" value="Genomic_DNA"/>
</dbReference>
<evidence type="ECO:0008006" key="3">
    <source>
        <dbReference type="Google" id="ProtNLM"/>
    </source>
</evidence>
<dbReference type="AlphaFoldDB" id="A0A1G9ZMT6"/>
<dbReference type="Pfam" id="PF11213">
    <property type="entry name" value="DUF3006"/>
    <property type="match status" value="1"/>
</dbReference>
<accession>A0A1G9ZMT6</accession>
<dbReference type="RefSeq" id="WP_090839643.1">
    <property type="nucleotide sequence ID" value="NZ_FNIL01000001.1"/>
</dbReference>
<name>A0A1G9ZMT6_9BACI</name>
<evidence type="ECO:0000313" key="2">
    <source>
        <dbReference type="Proteomes" id="UP000198778"/>
    </source>
</evidence>
<dbReference type="STRING" id="745820.SAMN04488053_101173"/>
<keyword evidence="2" id="KW-1185">Reference proteome</keyword>
<dbReference type="OrthoDB" id="2366034at2"/>
<dbReference type="InterPro" id="IPR021377">
    <property type="entry name" value="DUF3006"/>
</dbReference>
<reference evidence="2" key="1">
    <citation type="submission" date="2016-10" db="EMBL/GenBank/DDBJ databases">
        <authorList>
            <person name="Varghese N."/>
            <person name="Submissions S."/>
        </authorList>
    </citation>
    <scope>NUCLEOTIDE SEQUENCE [LARGE SCALE GENOMIC DNA]</scope>
    <source>
        <strain evidence="2">CGMCC 1.10369</strain>
    </source>
</reference>
<dbReference type="Proteomes" id="UP000198778">
    <property type="component" value="Unassembled WGS sequence"/>
</dbReference>
<proteinExistence type="predicted"/>
<protein>
    <recommendedName>
        <fullName evidence="3">DUF3006 domain-containing protein</fullName>
    </recommendedName>
</protein>
<evidence type="ECO:0000313" key="1">
    <source>
        <dbReference type="EMBL" id="SDN22669.1"/>
    </source>
</evidence>
<sequence>MNIYRCYLDRIEDNQYAVLIVDELNREYIMPVDQLPENAEEGTRGNVQIEDDKAVSFVEDKQATVSAKDRISQKKELLKKKKRSEFKR</sequence>
<organism evidence="1 2">
    <name type="scientific">Alkalicoccus daliensis</name>
    <dbReference type="NCBI Taxonomy" id="745820"/>
    <lineage>
        <taxon>Bacteria</taxon>
        <taxon>Bacillati</taxon>
        <taxon>Bacillota</taxon>
        <taxon>Bacilli</taxon>
        <taxon>Bacillales</taxon>
        <taxon>Bacillaceae</taxon>
        <taxon>Alkalicoccus</taxon>
    </lineage>
</organism>